<evidence type="ECO:0000313" key="2">
    <source>
        <dbReference type="EMBL" id="JAR89236.1"/>
    </source>
</evidence>
<organism evidence="2">
    <name type="scientific">Ixodes ricinus</name>
    <name type="common">Common tick</name>
    <name type="synonym">Acarus ricinus</name>
    <dbReference type="NCBI Taxonomy" id="34613"/>
    <lineage>
        <taxon>Eukaryota</taxon>
        <taxon>Metazoa</taxon>
        <taxon>Ecdysozoa</taxon>
        <taxon>Arthropoda</taxon>
        <taxon>Chelicerata</taxon>
        <taxon>Arachnida</taxon>
        <taxon>Acari</taxon>
        <taxon>Parasitiformes</taxon>
        <taxon>Ixodida</taxon>
        <taxon>Ixodoidea</taxon>
        <taxon>Ixodidae</taxon>
        <taxon>Ixodinae</taxon>
        <taxon>Ixodes</taxon>
    </lineage>
</organism>
<keyword evidence="1" id="KW-0732">Signal</keyword>
<proteinExistence type="predicted"/>
<feature type="signal peptide" evidence="1">
    <location>
        <begin position="1"/>
        <end position="19"/>
    </location>
</feature>
<protein>
    <submittedName>
        <fullName evidence="2">Putative secreted protein</fullName>
    </submittedName>
</protein>
<name>A0A147BEN1_IXORI</name>
<accession>A0A147BEN1</accession>
<dbReference type="AlphaFoldDB" id="A0A147BEN1"/>
<evidence type="ECO:0000256" key="1">
    <source>
        <dbReference type="SAM" id="SignalP"/>
    </source>
</evidence>
<dbReference type="EMBL" id="GEGO01006168">
    <property type="protein sequence ID" value="JAR89236.1"/>
    <property type="molecule type" value="Transcribed_RNA"/>
</dbReference>
<sequence>MKVSITLSILLACISQILCSQASESNSTNPTAKFYERIQSFPIVLYQCYRNGTVLETGHAIITSALWDGTSGDSDCAQATIWEIQNGTARSSKQSTFRTCYNPESRMVFVNVNETFIETFTILQEPYKEMAYFVKFGGIPLKENVTSSAYKIYDRVETCTNADEFLPIVCPGGCGMVSTKSSVLPQVF</sequence>
<feature type="chain" id="PRO_5007542146" evidence="1">
    <location>
        <begin position="20"/>
        <end position="188"/>
    </location>
</feature>
<reference evidence="2" key="1">
    <citation type="journal article" date="2018" name="PLoS Negl. Trop. Dis.">
        <title>Sialome diversity of ticks revealed by RNAseq of single tick salivary glands.</title>
        <authorList>
            <person name="Perner J."/>
            <person name="Kropackova S."/>
            <person name="Kopacek P."/>
            <person name="Ribeiro J.M."/>
        </authorList>
    </citation>
    <scope>NUCLEOTIDE SEQUENCE</scope>
    <source>
        <strain evidence="2">Siblings of single egg batch collected in Ceske Budejovice</strain>
        <tissue evidence="2">Salivary glands</tissue>
    </source>
</reference>